<feature type="region of interest" description="Disordered" evidence="20">
    <location>
        <begin position="96"/>
        <end position="159"/>
    </location>
</feature>
<dbReference type="GO" id="GO:0031901">
    <property type="term" value="C:early endosome membrane"/>
    <property type="evidence" value="ECO:0007669"/>
    <property type="project" value="UniProtKB-SubCell"/>
</dbReference>
<dbReference type="GO" id="GO:0004430">
    <property type="term" value="F:1-phosphatidylinositol 4-kinase activity"/>
    <property type="evidence" value="ECO:0007669"/>
    <property type="project" value="UniProtKB-UniRule"/>
</dbReference>
<feature type="compositionally biased region" description="Basic residues" evidence="20">
    <location>
        <begin position="217"/>
        <end position="231"/>
    </location>
</feature>
<evidence type="ECO:0000256" key="3">
    <source>
        <dbReference type="ARBA" id="ARBA00004395"/>
    </source>
</evidence>
<keyword evidence="7" id="KW-1003">Cell membrane</keyword>
<gene>
    <name evidence="22" type="primary">PI4K2B</name>
</gene>
<dbReference type="GO" id="GO:0005789">
    <property type="term" value="C:endoplasmic reticulum membrane"/>
    <property type="evidence" value="ECO:0007669"/>
    <property type="project" value="UniProtKB-SubCell"/>
</dbReference>
<sequence length="576" mass="64830">MTEFCREGEIHLGWEKHLCKNKLPSSAELNPARPQPGFFPGPGGRWRPRPTTKAPPPAPAALVLPRRRVLGAQWGAASGQAGQLSCGRREGRHACEVPWVGPNDAGTQRCRGQTRVPCPSEPGSARKAQREAMAEPSEPGRPASAGSGSLEEEEDEEREPLLPRIVLAQPPKGAPGSAVRLVKAAEEEGAASAGQAGDQELLLQPRDASLSPSLGLGRHRSSPTHRDRHRSLGSELNTFLDDPEFADTILKAEQAIEFGVFPERISQGSSGSYFVKDPKRKIIGVFKPKSEEPYGQLNPKWTKYVHKVCCPCCFGRGCLLPNQGYLSEAGASLVDEKLHLDIVPKTRVVWLVSETFNYSAIDRAKSRGKKYALEKVPKVGRKFHRVGLPPKIGSFQLFVEGYKEAEYWLRKFEADPLPENIRKQFQSQFERLVILDYIIRNTDRGNDNWLIKYEKKKQEKEIKEAKWTNVDKESLIKIAAIDNGLAFPFKHPDEWRAYPFHWAWLPQAKVPFSDEIRNLVLPYISDMNFVQDLCEDLYELFKVNKCLFLIIAENEILKEIFLMELIRSLLLLLSLQ</sequence>
<comment type="catalytic activity">
    <reaction evidence="18">
        <text>a 1,2-diacyl-sn-glycero-3-phospho-(1D-myo-inositol) + ATP = a 1,2-diacyl-sn-glycero-3-phospho-(1D-myo-inositol 4-phosphate) + ADP + H(+)</text>
        <dbReference type="Rhea" id="RHEA:19877"/>
        <dbReference type="ChEBI" id="CHEBI:15378"/>
        <dbReference type="ChEBI" id="CHEBI:30616"/>
        <dbReference type="ChEBI" id="CHEBI:57880"/>
        <dbReference type="ChEBI" id="CHEBI:58178"/>
        <dbReference type="ChEBI" id="CHEBI:456216"/>
        <dbReference type="EC" id="2.7.1.67"/>
    </reaction>
    <physiologicalReaction direction="left-to-right" evidence="18">
        <dbReference type="Rhea" id="RHEA:19878"/>
    </physiologicalReaction>
</comment>
<evidence type="ECO:0000256" key="1">
    <source>
        <dbReference type="ARBA" id="ARBA00004146"/>
    </source>
</evidence>
<evidence type="ECO:0000256" key="16">
    <source>
        <dbReference type="ARBA" id="ARBA00023098"/>
    </source>
</evidence>
<reference evidence="22" key="1">
    <citation type="submission" date="2025-08" db="UniProtKB">
        <authorList>
            <consortium name="Ensembl"/>
        </authorList>
    </citation>
    <scope>IDENTIFICATION</scope>
</reference>
<dbReference type="Pfam" id="PF00454">
    <property type="entry name" value="PI3_PI4_kinase"/>
    <property type="match status" value="1"/>
</dbReference>
<dbReference type="Gene3D" id="1.10.1070.20">
    <property type="match status" value="1"/>
</dbReference>
<dbReference type="Proteomes" id="UP000694726">
    <property type="component" value="Unplaced"/>
</dbReference>
<keyword evidence="10 19" id="KW-0547">Nucleotide-binding</keyword>
<dbReference type="GO" id="GO:0000139">
    <property type="term" value="C:Golgi membrane"/>
    <property type="evidence" value="ECO:0007669"/>
    <property type="project" value="UniProtKB-SubCell"/>
</dbReference>
<dbReference type="AlphaFoldDB" id="A0A8D0N006"/>
<evidence type="ECO:0000256" key="12">
    <source>
        <dbReference type="ARBA" id="ARBA00022777"/>
    </source>
</evidence>
<feature type="region of interest" description="Disordered" evidence="20">
    <location>
        <begin position="27"/>
        <end position="59"/>
    </location>
</feature>
<evidence type="ECO:0000256" key="19">
    <source>
        <dbReference type="RuleBase" id="RU367084"/>
    </source>
</evidence>
<evidence type="ECO:0000256" key="2">
    <source>
        <dbReference type="ARBA" id="ARBA00004236"/>
    </source>
</evidence>
<evidence type="ECO:0000256" key="9">
    <source>
        <dbReference type="ARBA" id="ARBA00022679"/>
    </source>
</evidence>
<evidence type="ECO:0000256" key="17">
    <source>
        <dbReference type="ARBA" id="ARBA00023136"/>
    </source>
</evidence>
<dbReference type="InterPro" id="IPR039756">
    <property type="entry name" value="Lsb6/PI4K2"/>
</dbReference>
<evidence type="ECO:0000259" key="21">
    <source>
        <dbReference type="PROSITE" id="PS50290"/>
    </source>
</evidence>
<comment type="subcellular location">
    <subcellularLocation>
        <location evidence="2">Cell membrane</location>
    </subcellularLocation>
    <subcellularLocation>
        <location evidence="4">Cytoplasm</location>
        <location evidence="4">Cytosol</location>
    </subcellularLocation>
    <subcellularLocation>
        <location evidence="1">Early endosome membrane</location>
    </subcellularLocation>
    <subcellularLocation>
        <location evidence="5">Endoplasmic reticulum membrane</location>
    </subcellularLocation>
    <subcellularLocation>
        <location evidence="3">Golgi apparatus membrane</location>
        <topology evidence="3">Peripheral membrane protein</topology>
    </subcellularLocation>
    <subcellularLocation>
        <location evidence="19">Membrane</location>
        <topology evidence="19">Peripheral membrane protein</topology>
    </subcellularLocation>
</comment>
<dbReference type="InterPro" id="IPR000403">
    <property type="entry name" value="PI3/4_kinase_cat_dom"/>
</dbReference>
<dbReference type="GO" id="GO:0046854">
    <property type="term" value="P:phosphatidylinositol phosphate biosynthetic process"/>
    <property type="evidence" value="ECO:0007669"/>
    <property type="project" value="UniProtKB-UniRule"/>
</dbReference>
<evidence type="ECO:0000256" key="8">
    <source>
        <dbReference type="ARBA" id="ARBA00022490"/>
    </source>
</evidence>
<evidence type="ECO:0000256" key="11">
    <source>
        <dbReference type="ARBA" id="ARBA00022753"/>
    </source>
</evidence>
<evidence type="ECO:0000256" key="10">
    <source>
        <dbReference type="ARBA" id="ARBA00022741"/>
    </source>
</evidence>
<comment type="similarity">
    <text evidence="6 19">Belongs to the PI3/PI4-kinase family. Type II PI4K subfamily.</text>
</comment>
<evidence type="ECO:0000256" key="18">
    <source>
        <dbReference type="ARBA" id="ARBA00036767"/>
    </source>
</evidence>
<dbReference type="PROSITE" id="PS50290">
    <property type="entry name" value="PI3_4_KINASE_3"/>
    <property type="match status" value="1"/>
</dbReference>
<evidence type="ECO:0000256" key="13">
    <source>
        <dbReference type="ARBA" id="ARBA00022824"/>
    </source>
</evidence>
<organism evidence="22 23">
    <name type="scientific">Sus scrofa</name>
    <name type="common">Pig</name>
    <dbReference type="NCBI Taxonomy" id="9823"/>
    <lineage>
        <taxon>Eukaryota</taxon>
        <taxon>Metazoa</taxon>
        <taxon>Chordata</taxon>
        <taxon>Craniata</taxon>
        <taxon>Vertebrata</taxon>
        <taxon>Euteleostomi</taxon>
        <taxon>Mammalia</taxon>
        <taxon>Eutheria</taxon>
        <taxon>Laurasiatheria</taxon>
        <taxon>Artiodactyla</taxon>
        <taxon>Suina</taxon>
        <taxon>Suidae</taxon>
        <taxon>Sus</taxon>
    </lineage>
</organism>
<keyword evidence="17 19" id="KW-0472">Membrane</keyword>
<keyword evidence="9 19" id="KW-0808">Transferase</keyword>
<name>A0A8D0N006_PIG</name>
<evidence type="ECO:0000256" key="4">
    <source>
        <dbReference type="ARBA" id="ARBA00004514"/>
    </source>
</evidence>
<protein>
    <recommendedName>
        <fullName evidence="19">Phosphatidylinositol 4-kinase type 2</fullName>
        <ecNumber evidence="19">2.7.1.67</ecNumber>
    </recommendedName>
</protein>
<feature type="region of interest" description="Disordered" evidence="20">
    <location>
        <begin position="209"/>
        <end position="231"/>
    </location>
</feature>
<dbReference type="GO" id="GO:0005524">
    <property type="term" value="F:ATP binding"/>
    <property type="evidence" value="ECO:0007669"/>
    <property type="project" value="UniProtKB-UniRule"/>
</dbReference>
<proteinExistence type="inferred from homology"/>
<dbReference type="PANTHER" id="PTHR12865:SF6">
    <property type="entry name" value="PHOSPHATIDYLINOSITOL 4-KINASE TYPE 2-BETA"/>
    <property type="match status" value="1"/>
</dbReference>
<evidence type="ECO:0000256" key="6">
    <source>
        <dbReference type="ARBA" id="ARBA00008941"/>
    </source>
</evidence>
<accession>A0A8D0N006</accession>
<evidence type="ECO:0000256" key="14">
    <source>
        <dbReference type="ARBA" id="ARBA00022840"/>
    </source>
</evidence>
<dbReference type="PANTHER" id="PTHR12865">
    <property type="entry name" value="PHOSPHATIDYLINOSITOL 4-KINASE TYPE-II"/>
    <property type="match status" value="1"/>
</dbReference>
<dbReference type="EC" id="2.7.1.67" evidence="19"/>
<dbReference type="GO" id="GO:0005829">
    <property type="term" value="C:cytosol"/>
    <property type="evidence" value="ECO:0007669"/>
    <property type="project" value="UniProtKB-SubCell"/>
</dbReference>
<keyword evidence="11" id="KW-0967">Endosome</keyword>
<evidence type="ECO:0000256" key="7">
    <source>
        <dbReference type="ARBA" id="ARBA00022475"/>
    </source>
</evidence>
<keyword evidence="12 19" id="KW-0418">Kinase</keyword>
<dbReference type="Ensembl" id="ENSSSCT00015025748.1">
    <property type="protein sequence ID" value="ENSSSCP00015010061.1"/>
    <property type="gene ID" value="ENSSSCG00015019432.1"/>
</dbReference>
<evidence type="ECO:0000256" key="20">
    <source>
        <dbReference type="SAM" id="MobiDB-lite"/>
    </source>
</evidence>
<keyword evidence="13" id="KW-0256">Endoplasmic reticulum</keyword>
<keyword evidence="14 19" id="KW-0067">ATP-binding</keyword>
<feature type="domain" description="PI3K/PI4K catalytic" evidence="21">
    <location>
        <begin position="259"/>
        <end position="576"/>
    </location>
</feature>
<evidence type="ECO:0000256" key="5">
    <source>
        <dbReference type="ARBA" id="ARBA00004586"/>
    </source>
</evidence>
<evidence type="ECO:0000313" key="23">
    <source>
        <dbReference type="Proteomes" id="UP000694726"/>
    </source>
</evidence>
<keyword evidence="15" id="KW-0333">Golgi apparatus</keyword>
<evidence type="ECO:0000313" key="22">
    <source>
        <dbReference type="Ensembl" id="ENSSSCP00015010061.1"/>
    </source>
</evidence>
<keyword evidence="8" id="KW-0963">Cytoplasm</keyword>
<dbReference type="GO" id="GO:0005886">
    <property type="term" value="C:plasma membrane"/>
    <property type="evidence" value="ECO:0007669"/>
    <property type="project" value="UniProtKB-SubCell"/>
</dbReference>
<evidence type="ECO:0000256" key="15">
    <source>
        <dbReference type="ARBA" id="ARBA00023034"/>
    </source>
</evidence>
<keyword evidence="16" id="KW-0443">Lipid metabolism</keyword>